<evidence type="ECO:0000259" key="1">
    <source>
        <dbReference type="Pfam" id="PF13709"/>
    </source>
</evidence>
<protein>
    <recommendedName>
        <fullName evidence="1">DUF4159 domain-containing protein</fullName>
    </recommendedName>
</protein>
<dbReference type="Pfam" id="PF13709">
    <property type="entry name" value="DUF4159"/>
    <property type="match status" value="1"/>
</dbReference>
<dbReference type="Proteomes" id="UP000053372">
    <property type="component" value="Unassembled WGS sequence"/>
</dbReference>
<dbReference type="RefSeq" id="WP_036268251.1">
    <property type="nucleotide sequence ID" value="NZ_LMTZ01000085.1"/>
</dbReference>
<dbReference type="InterPro" id="IPR025297">
    <property type="entry name" value="DUF4159"/>
</dbReference>
<comment type="caution">
    <text evidence="2">The sequence shown here is derived from an EMBL/GenBank/DDBJ whole genome shotgun (WGS) entry which is preliminary data.</text>
</comment>
<dbReference type="AlphaFoldDB" id="A0A0V7ZTI0"/>
<accession>A0A0V7ZTI0</accession>
<evidence type="ECO:0000313" key="3">
    <source>
        <dbReference type="Proteomes" id="UP000053372"/>
    </source>
</evidence>
<organism evidence="2 3">
    <name type="scientific">Mastigocoleus testarum BC008</name>
    <dbReference type="NCBI Taxonomy" id="371196"/>
    <lineage>
        <taxon>Bacteria</taxon>
        <taxon>Bacillati</taxon>
        <taxon>Cyanobacteriota</taxon>
        <taxon>Cyanophyceae</taxon>
        <taxon>Nostocales</taxon>
        <taxon>Hapalosiphonaceae</taxon>
        <taxon>Mastigocoleus</taxon>
    </lineage>
</organism>
<reference evidence="2 3" key="1">
    <citation type="journal article" date="2015" name="Genome Announc.">
        <title>Draft Genome of the Euendolithic (true boring) Cyanobacterium Mastigocoleus testarum strain BC008.</title>
        <authorList>
            <person name="Guida B.S."/>
            <person name="Garcia-Pichel F."/>
        </authorList>
    </citation>
    <scope>NUCLEOTIDE SEQUENCE [LARGE SCALE GENOMIC DNA]</scope>
    <source>
        <strain evidence="2 3">BC008</strain>
    </source>
</reference>
<name>A0A0V7ZTI0_9CYAN</name>
<sequence length="403" mass="46071">MVNQSFPPPFPQPLQRLHVYDGLMMNAERWGLAHRYHRHRQNVHYQSLNEPGIVCGLGVRVIQAPSEANARFRDKRWVEIQPGIAIDLDGNPIIVDPSIDRKFRIATSAPTTGTLTVYLVASYVEPDNPGEKVNSSHLLREWFRFDEKTTPPTDREVELCRIELRSGIVELENPEDILFPGYNQINLHHRRFAKARPQAIIRVATTLTATCENLLYLMQSVSSLYPNFHGSTEVGQVNLDTDLNDYDLVYVAGLQAMNLYDTELERFTQYLKTGGVILIELPSPNSDRSEKVKKAVAYQFQISLQSWRRLSANHPLRSQPFLFAKPPQINQQSVQLWNGGGIILIEGDLSAAWGLDENLDLERHEIRSAQEFGINILNFALQRRHMTQLLQETSMDSNKSYLR</sequence>
<gene>
    <name evidence="2" type="ORF">BC008_43635</name>
</gene>
<feature type="domain" description="DUF4159" evidence="1">
    <location>
        <begin position="240"/>
        <end position="381"/>
    </location>
</feature>
<keyword evidence="3" id="KW-1185">Reference proteome</keyword>
<dbReference type="Gene3D" id="3.40.50.12140">
    <property type="entry name" value="Domain of unknown function DUF4159"/>
    <property type="match status" value="1"/>
</dbReference>
<dbReference type="OrthoDB" id="529322at2"/>
<proteinExistence type="predicted"/>
<evidence type="ECO:0000313" key="2">
    <source>
        <dbReference type="EMBL" id="KST67655.1"/>
    </source>
</evidence>
<dbReference type="EMBL" id="LMTZ01000085">
    <property type="protein sequence ID" value="KST67655.1"/>
    <property type="molecule type" value="Genomic_DNA"/>
</dbReference>